<accession>A0A9N9MQ19</accession>
<dbReference type="Gene3D" id="1.10.238.20">
    <property type="entry name" value="Pheromone/general odorant binding protein domain"/>
    <property type="match status" value="1"/>
</dbReference>
<feature type="chain" id="PRO_5040221061" evidence="7">
    <location>
        <begin position="19"/>
        <end position="134"/>
    </location>
</feature>
<dbReference type="Pfam" id="PF01395">
    <property type="entry name" value="PBP_GOBP"/>
    <property type="match status" value="1"/>
</dbReference>
<evidence type="ECO:0000256" key="1">
    <source>
        <dbReference type="ARBA" id="ARBA00004613"/>
    </source>
</evidence>
<proteinExistence type="inferred from homology"/>
<evidence type="ECO:0000256" key="5">
    <source>
        <dbReference type="ARBA" id="ARBA00023180"/>
    </source>
</evidence>
<comment type="subcellular location">
    <subcellularLocation>
        <location evidence="1">Secreted</location>
    </subcellularLocation>
</comment>
<organism evidence="8 9">
    <name type="scientific">Ceutorhynchus assimilis</name>
    <name type="common">cabbage seed weevil</name>
    <dbReference type="NCBI Taxonomy" id="467358"/>
    <lineage>
        <taxon>Eukaryota</taxon>
        <taxon>Metazoa</taxon>
        <taxon>Ecdysozoa</taxon>
        <taxon>Arthropoda</taxon>
        <taxon>Hexapoda</taxon>
        <taxon>Insecta</taxon>
        <taxon>Pterygota</taxon>
        <taxon>Neoptera</taxon>
        <taxon>Endopterygota</taxon>
        <taxon>Coleoptera</taxon>
        <taxon>Polyphaga</taxon>
        <taxon>Cucujiformia</taxon>
        <taxon>Curculionidae</taxon>
        <taxon>Ceutorhynchinae</taxon>
        <taxon>Ceutorhynchus</taxon>
    </lineage>
</organism>
<evidence type="ECO:0000256" key="7">
    <source>
        <dbReference type="SAM" id="SignalP"/>
    </source>
</evidence>
<sequence>MILPAIFGLLLILPNVLGLSEEMQELAAQLHKTCVEETGTNNDAIQNANKGIFSEDQSFKCYIKCLLEQMAVIDNDTGEIDVEAMIAVLPEEFQEKTAPIIRKCGSKKGANICENAWLTHKCYYETDPTMYALI</sequence>
<dbReference type="SMART" id="SM00708">
    <property type="entry name" value="PhBP"/>
    <property type="match status" value="1"/>
</dbReference>
<gene>
    <name evidence="8" type="ORF">CEUTPL_LOCUS8116</name>
</gene>
<reference evidence="8" key="1">
    <citation type="submission" date="2022-01" db="EMBL/GenBank/DDBJ databases">
        <authorList>
            <person name="King R."/>
        </authorList>
    </citation>
    <scope>NUCLEOTIDE SEQUENCE</scope>
</reference>
<evidence type="ECO:0000313" key="8">
    <source>
        <dbReference type="EMBL" id="CAG9767555.1"/>
    </source>
</evidence>
<keyword evidence="5" id="KW-0325">Glycoprotein</keyword>
<comment type="similarity">
    <text evidence="2">Belongs to the PBP/GOBP family.</text>
</comment>
<dbReference type="InterPro" id="IPR006170">
    <property type="entry name" value="PBP/GOBP"/>
</dbReference>
<dbReference type="CDD" id="cd23992">
    <property type="entry name" value="PBP_GOBP"/>
    <property type="match status" value="1"/>
</dbReference>
<protein>
    <submittedName>
        <fullName evidence="8">Uncharacterized protein</fullName>
    </submittedName>
</protein>
<comment type="function">
    <text evidence="6">May be a carrier protein for lipids.</text>
</comment>
<dbReference type="EMBL" id="OU892280">
    <property type="protein sequence ID" value="CAG9767555.1"/>
    <property type="molecule type" value="Genomic_DNA"/>
</dbReference>
<dbReference type="AlphaFoldDB" id="A0A9N9MQ19"/>
<keyword evidence="4 7" id="KW-0732">Signal</keyword>
<keyword evidence="9" id="KW-1185">Reference proteome</keyword>
<dbReference type="PANTHER" id="PTHR11857">
    <property type="entry name" value="ODORANT BINDING PROTEIN-RELATED"/>
    <property type="match status" value="1"/>
</dbReference>
<evidence type="ECO:0000313" key="9">
    <source>
        <dbReference type="Proteomes" id="UP001152799"/>
    </source>
</evidence>
<evidence type="ECO:0000256" key="2">
    <source>
        <dbReference type="ARBA" id="ARBA00008098"/>
    </source>
</evidence>
<dbReference type="Proteomes" id="UP001152799">
    <property type="component" value="Chromosome 4"/>
</dbReference>
<dbReference type="GO" id="GO:0005549">
    <property type="term" value="F:odorant binding"/>
    <property type="evidence" value="ECO:0007669"/>
    <property type="project" value="InterPro"/>
</dbReference>
<dbReference type="SUPFAM" id="SSF47565">
    <property type="entry name" value="Insect pheromone/odorant-binding proteins"/>
    <property type="match status" value="1"/>
</dbReference>
<dbReference type="PANTHER" id="PTHR11857:SF43">
    <property type="entry name" value="GEO07291P1-RELATED"/>
    <property type="match status" value="1"/>
</dbReference>
<keyword evidence="3" id="KW-0964">Secreted</keyword>
<name>A0A9N9MQ19_9CUCU</name>
<evidence type="ECO:0000256" key="3">
    <source>
        <dbReference type="ARBA" id="ARBA00022525"/>
    </source>
</evidence>
<evidence type="ECO:0000256" key="6">
    <source>
        <dbReference type="ARBA" id="ARBA00056866"/>
    </source>
</evidence>
<dbReference type="FunFam" id="1.10.238.20:FF:000001">
    <property type="entry name" value="General odorant-binding protein lush"/>
    <property type="match status" value="1"/>
</dbReference>
<dbReference type="GO" id="GO:0005615">
    <property type="term" value="C:extracellular space"/>
    <property type="evidence" value="ECO:0007669"/>
    <property type="project" value="TreeGrafter"/>
</dbReference>
<dbReference type="InterPro" id="IPR036728">
    <property type="entry name" value="PBP_GOBP_sf"/>
</dbReference>
<feature type="signal peptide" evidence="7">
    <location>
        <begin position="1"/>
        <end position="18"/>
    </location>
</feature>
<evidence type="ECO:0000256" key="4">
    <source>
        <dbReference type="ARBA" id="ARBA00022729"/>
    </source>
</evidence>
<dbReference type="GO" id="GO:0007608">
    <property type="term" value="P:sensory perception of smell"/>
    <property type="evidence" value="ECO:0007669"/>
    <property type="project" value="TreeGrafter"/>
</dbReference>
<dbReference type="OrthoDB" id="5978988at2759"/>